<dbReference type="InterPro" id="IPR035899">
    <property type="entry name" value="DBL_dom_sf"/>
</dbReference>
<dbReference type="PANTHER" id="PTHR13217">
    <property type="entry name" value="PLECKSTRIN HOMOLOGY DOMAIN-CONTAINING FAMILY G MEMBER 7"/>
    <property type="match status" value="1"/>
</dbReference>
<evidence type="ECO:0000313" key="3">
    <source>
        <dbReference type="Proteomes" id="UP001152888"/>
    </source>
</evidence>
<dbReference type="GO" id="GO:0043542">
    <property type="term" value="P:endothelial cell migration"/>
    <property type="evidence" value="ECO:0007669"/>
    <property type="project" value="TreeGrafter"/>
</dbReference>
<dbReference type="EMBL" id="CAKOFQ010006873">
    <property type="protein sequence ID" value="CAH1978622.1"/>
    <property type="molecule type" value="Genomic_DNA"/>
</dbReference>
<dbReference type="PANTHER" id="PTHR13217:SF11">
    <property type="entry name" value="PLECKSTRIN HOMOLOGY DOMAIN-CONTAINING FAMILY G MEMBER 5"/>
    <property type="match status" value="1"/>
</dbReference>
<dbReference type="Proteomes" id="UP001152888">
    <property type="component" value="Unassembled WGS sequence"/>
</dbReference>
<dbReference type="PROSITE" id="PS50010">
    <property type="entry name" value="DH_2"/>
    <property type="match status" value="1"/>
</dbReference>
<dbReference type="Gene3D" id="1.20.900.10">
    <property type="entry name" value="Dbl homology (DH) domain"/>
    <property type="match status" value="1"/>
</dbReference>
<organism evidence="2 3">
    <name type="scientific">Acanthoscelides obtectus</name>
    <name type="common">Bean weevil</name>
    <name type="synonym">Bruchus obtectus</name>
    <dbReference type="NCBI Taxonomy" id="200917"/>
    <lineage>
        <taxon>Eukaryota</taxon>
        <taxon>Metazoa</taxon>
        <taxon>Ecdysozoa</taxon>
        <taxon>Arthropoda</taxon>
        <taxon>Hexapoda</taxon>
        <taxon>Insecta</taxon>
        <taxon>Pterygota</taxon>
        <taxon>Neoptera</taxon>
        <taxon>Endopterygota</taxon>
        <taxon>Coleoptera</taxon>
        <taxon>Polyphaga</taxon>
        <taxon>Cucujiformia</taxon>
        <taxon>Chrysomeloidea</taxon>
        <taxon>Chrysomelidae</taxon>
        <taxon>Bruchinae</taxon>
        <taxon>Bruchini</taxon>
        <taxon>Acanthoscelides</taxon>
    </lineage>
</organism>
<dbReference type="AlphaFoldDB" id="A0A9P0KVX3"/>
<dbReference type="InterPro" id="IPR040181">
    <property type="entry name" value="PKHG5/7"/>
</dbReference>
<dbReference type="SUPFAM" id="SSF48065">
    <property type="entry name" value="DBL homology domain (DH-domain)"/>
    <property type="match status" value="1"/>
</dbReference>
<reference evidence="2" key="1">
    <citation type="submission" date="2022-03" db="EMBL/GenBank/DDBJ databases">
        <authorList>
            <person name="Sayadi A."/>
        </authorList>
    </citation>
    <scope>NUCLEOTIDE SEQUENCE</scope>
</reference>
<comment type="caution">
    <text evidence="2">The sequence shown here is derived from an EMBL/GenBank/DDBJ whole genome shotgun (WGS) entry which is preliminary data.</text>
</comment>
<dbReference type="GO" id="GO:0005886">
    <property type="term" value="C:plasma membrane"/>
    <property type="evidence" value="ECO:0007669"/>
    <property type="project" value="TreeGrafter"/>
</dbReference>
<accession>A0A9P0KVX3</accession>
<keyword evidence="3" id="KW-1185">Reference proteome</keyword>
<proteinExistence type="predicted"/>
<dbReference type="GO" id="GO:0007266">
    <property type="term" value="P:Rho protein signal transduction"/>
    <property type="evidence" value="ECO:0007669"/>
    <property type="project" value="TreeGrafter"/>
</dbReference>
<gene>
    <name evidence="2" type="ORF">ACAOBT_LOCUS13209</name>
</gene>
<evidence type="ECO:0000313" key="2">
    <source>
        <dbReference type="EMBL" id="CAH1978622.1"/>
    </source>
</evidence>
<dbReference type="Pfam" id="PF00621">
    <property type="entry name" value="RhoGEF"/>
    <property type="match status" value="1"/>
</dbReference>
<dbReference type="GO" id="GO:0005085">
    <property type="term" value="F:guanyl-nucleotide exchange factor activity"/>
    <property type="evidence" value="ECO:0007669"/>
    <property type="project" value="InterPro"/>
</dbReference>
<dbReference type="GO" id="GO:0030424">
    <property type="term" value="C:axon"/>
    <property type="evidence" value="ECO:0007669"/>
    <property type="project" value="TreeGrafter"/>
</dbReference>
<feature type="domain" description="DH" evidence="1">
    <location>
        <begin position="1"/>
        <end position="107"/>
    </location>
</feature>
<dbReference type="InterPro" id="IPR000219">
    <property type="entry name" value="DH_dom"/>
</dbReference>
<name>A0A9P0KVX3_ACAOB</name>
<dbReference type="GO" id="GO:0030139">
    <property type="term" value="C:endocytic vesicle"/>
    <property type="evidence" value="ECO:0007669"/>
    <property type="project" value="TreeGrafter"/>
</dbReference>
<dbReference type="OrthoDB" id="5585231at2759"/>
<sequence>MLEGFRSLQDVFQPYYKYCAEQSRCQHYCRENMDSEVFTAYLTWCESQKECNRLRLMDILVQPMQRLTKYGLLLKAILKNTDEDIERENLHTMIKMVDEFVNNVNSSLKHRQDKERLKGIIARIESYDIVESKDDDIEKILKKDRTLTSLDLTRPMLNCPVERKRHLLLEGDLKLKDSSTSSKCTASY</sequence>
<evidence type="ECO:0000259" key="1">
    <source>
        <dbReference type="PROSITE" id="PS50010"/>
    </source>
</evidence>
<protein>
    <recommendedName>
        <fullName evidence="1">DH domain-containing protein</fullName>
    </recommendedName>
</protein>